<evidence type="ECO:0000313" key="4">
    <source>
        <dbReference type="EMBL" id="MFC5437649.1"/>
    </source>
</evidence>
<keyword evidence="1 4" id="KW-0489">Methyltransferase</keyword>
<dbReference type="PANTHER" id="PTHR43464:SF19">
    <property type="entry name" value="UBIQUINONE BIOSYNTHESIS O-METHYLTRANSFERASE, MITOCHONDRIAL"/>
    <property type="match status" value="1"/>
</dbReference>
<dbReference type="PANTHER" id="PTHR43464">
    <property type="entry name" value="METHYLTRANSFERASE"/>
    <property type="match status" value="1"/>
</dbReference>
<dbReference type="InterPro" id="IPR029063">
    <property type="entry name" value="SAM-dependent_MTases_sf"/>
</dbReference>
<dbReference type="SUPFAM" id="SSF53335">
    <property type="entry name" value="S-adenosyl-L-methionine-dependent methyltransferases"/>
    <property type="match status" value="1"/>
</dbReference>
<gene>
    <name evidence="4" type="ORF">ACFPME_13890</name>
</gene>
<dbReference type="GO" id="GO:0008168">
    <property type="term" value="F:methyltransferase activity"/>
    <property type="evidence" value="ECO:0007669"/>
    <property type="project" value="UniProtKB-KW"/>
</dbReference>
<dbReference type="RefSeq" id="WP_377306247.1">
    <property type="nucleotide sequence ID" value="NZ_JBHSMK010000009.1"/>
</dbReference>
<dbReference type="Pfam" id="PF05401">
    <property type="entry name" value="NodS"/>
    <property type="match status" value="1"/>
</dbReference>
<dbReference type="GO" id="GO:0032259">
    <property type="term" value="P:methylation"/>
    <property type="evidence" value="ECO:0007669"/>
    <property type="project" value="UniProtKB-KW"/>
</dbReference>
<name>A0ABW0JP57_9GAMM</name>
<organism evidence="4 5">
    <name type="scientific">Rhodanobacter umsongensis</name>
    <dbReference type="NCBI Taxonomy" id="633153"/>
    <lineage>
        <taxon>Bacteria</taxon>
        <taxon>Pseudomonadati</taxon>
        <taxon>Pseudomonadota</taxon>
        <taxon>Gammaproteobacteria</taxon>
        <taxon>Lysobacterales</taxon>
        <taxon>Rhodanobacteraceae</taxon>
        <taxon>Rhodanobacter</taxon>
    </lineage>
</organism>
<keyword evidence="2" id="KW-0808">Transferase</keyword>
<evidence type="ECO:0000256" key="1">
    <source>
        <dbReference type="ARBA" id="ARBA00022603"/>
    </source>
</evidence>
<evidence type="ECO:0000313" key="5">
    <source>
        <dbReference type="Proteomes" id="UP001596013"/>
    </source>
</evidence>
<evidence type="ECO:0000256" key="2">
    <source>
        <dbReference type="ARBA" id="ARBA00022679"/>
    </source>
</evidence>
<dbReference type="Gene3D" id="3.40.50.150">
    <property type="entry name" value="Vaccinia Virus protein VP39"/>
    <property type="match status" value="1"/>
</dbReference>
<sequence>MHASGNSRRVAVAPAVRGPAKTFDRDYFERLYERDADPWRYRSSLYEERKHAATIASLAQPRYARALDLGCSIGVLTQRLAAICDDVVAVDTSMRALTAARESCRGNITFKQAHLPGGDWGEGFDLIVLSEILCYLQSPAIAVLARRIRQSALPGAECIAVHGTGYNGCSLSGDAVSELFQRALPGTPLASFRTRHYRLDHWRIVPHQALPAGGGGGLRGETSMVDARPACGLNS</sequence>
<dbReference type="Proteomes" id="UP001596013">
    <property type="component" value="Unassembled WGS sequence"/>
</dbReference>
<evidence type="ECO:0000256" key="3">
    <source>
        <dbReference type="ARBA" id="ARBA00022691"/>
    </source>
</evidence>
<dbReference type="InterPro" id="IPR008715">
    <property type="entry name" value="SAM-MeTfrase_NodS-like"/>
</dbReference>
<dbReference type="CDD" id="cd02440">
    <property type="entry name" value="AdoMet_MTases"/>
    <property type="match status" value="1"/>
</dbReference>
<reference evidence="5" key="1">
    <citation type="journal article" date="2019" name="Int. J. Syst. Evol. Microbiol.">
        <title>The Global Catalogue of Microorganisms (GCM) 10K type strain sequencing project: providing services to taxonomists for standard genome sequencing and annotation.</title>
        <authorList>
            <consortium name="The Broad Institute Genomics Platform"/>
            <consortium name="The Broad Institute Genome Sequencing Center for Infectious Disease"/>
            <person name="Wu L."/>
            <person name="Ma J."/>
        </authorList>
    </citation>
    <scope>NUCLEOTIDE SEQUENCE [LARGE SCALE GENOMIC DNA]</scope>
    <source>
        <strain evidence="5">JCM 17130</strain>
    </source>
</reference>
<dbReference type="EMBL" id="JBHSMK010000009">
    <property type="protein sequence ID" value="MFC5437649.1"/>
    <property type="molecule type" value="Genomic_DNA"/>
</dbReference>
<proteinExistence type="predicted"/>
<keyword evidence="5" id="KW-1185">Reference proteome</keyword>
<keyword evidence="3" id="KW-0949">S-adenosyl-L-methionine</keyword>
<accession>A0ABW0JP57</accession>
<protein>
    <submittedName>
        <fullName evidence="4">Class I SAM-dependent DNA methyltransferase</fullName>
    </submittedName>
</protein>
<comment type="caution">
    <text evidence="4">The sequence shown here is derived from an EMBL/GenBank/DDBJ whole genome shotgun (WGS) entry which is preliminary data.</text>
</comment>